<dbReference type="AlphaFoldDB" id="A0A6J7EJQ7"/>
<evidence type="ECO:0000313" key="1">
    <source>
        <dbReference type="EMBL" id="CAB4883296.1"/>
    </source>
</evidence>
<dbReference type="EMBL" id="CAFBLP010000044">
    <property type="protein sequence ID" value="CAB4883296.1"/>
    <property type="molecule type" value="Genomic_DNA"/>
</dbReference>
<accession>A0A6J7EJQ7</accession>
<organism evidence="1">
    <name type="scientific">freshwater metagenome</name>
    <dbReference type="NCBI Taxonomy" id="449393"/>
    <lineage>
        <taxon>unclassified sequences</taxon>
        <taxon>metagenomes</taxon>
        <taxon>ecological metagenomes</taxon>
    </lineage>
</organism>
<protein>
    <submittedName>
        <fullName evidence="1">Unannotated protein</fullName>
    </submittedName>
</protein>
<gene>
    <name evidence="1" type="ORF">UFOPK3376_01776</name>
</gene>
<proteinExistence type="predicted"/>
<reference evidence="1" key="1">
    <citation type="submission" date="2020-05" db="EMBL/GenBank/DDBJ databases">
        <authorList>
            <person name="Chiriac C."/>
            <person name="Salcher M."/>
            <person name="Ghai R."/>
            <person name="Kavagutti S V."/>
        </authorList>
    </citation>
    <scope>NUCLEOTIDE SEQUENCE</scope>
</reference>
<name>A0A6J7EJQ7_9ZZZZ</name>
<sequence>MNGSTRGFHNRPMTGNEFSARRVSTHNDKMVTPSHVPTRCRRAMAPIKPIAANTKMMRSNVTSRLKNIFQYESLAPSGRLPYFMSVMYGVPRTKGMIQNAESSAAGNSVVTPYLKRSQSSEINHIRPTATTTKMATMP</sequence>